<name>A0A1I6BQ72_HYMAR</name>
<dbReference type="AlphaFoldDB" id="A0A1I6BQ72"/>
<sequence length="79" mass="8698">METHVTGQPVLGELRHALSAVFFGNPLFSPQEQLLANHYIHECEDARQLTRWLGDMSAAIAHQHPTSHCSTPAMAGHVV</sequence>
<dbReference type="Proteomes" id="UP000199029">
    <property type="component" value="Unassembled WGS sequence"/>
</dbReference>
<evidence type="ECO:0000313" key="2">
    <source>
        <dbReference type="Proteomes" id="UP000199029"/>
    </source>
</evidence>
<evidence type="ECO:0000313" key="1">
    <source>
        <dbReference type="EMBL" id="SFQ83080.1"/>
    </source>
</evidence>
<gene>
    <name evidence="1" type="ORF">SAMN04515668_4903</name>
</gene>
<accession>A0A1I6BQ72</accession>
<dbReference type="STRING" id="1227077.SAMN04515668_4903"/>
<dbReference type="EMBL" id="FOXS01000011">
    <property type="protein sequence ID" value="SFQ83080.1"/>
    <property type="molecule type" value="Genomic_DNA"/>
</dbReference>
<keyword evidence="2" id="KW-1185">Reference proteome</keyword>
<protein>
    <submittedName>
        <fullName evidence="1">Uncharacterized protein</fullName>
    </submittedName>
</protein>
<reference evidence="2" key="1">
    <citation type="submission" date="2016-10" db="EMBL/GenBank/DDBJ databases">
        <authorList>
            <person name="Varghese N."/>
            <person name="Submissions S."/>
        </authorList>
    </citation>
    <scope>NUCLEOTIDE SEQUENCE [LARGE SCALE GENOMIC DNA]</scope>
    <source>
        <strain evidence="2">OR362-8,ATCC BAA-1266,JCM 13504</strain>
    </source>
</reference>
<organism evidence="1 2">
    <name type="scientific">Hymenobacter arizonensis</name>
    <name type="common">Siccationidurans arizonensis</name>
    <dbReference type="NCBI Taxonomy" id="1227077"/>
    <lineage>
        <taxon>Bacteria</taxon>
        <taxon>Pseudomonadati</taxon>
        <taxon>Bacteroidota</taxon>
        <taxon>Cytophagia</taxon>
        <taxon>Cytophagales</taxon>
        <taxon>Hymenobacteraceae</taxon>
        <taxon>Hymenobacter</taxon>
    </lineage>
</organism>
<dbReference type="OrthoDB" id="885734at2"/>
<proteinExistence type="predicted"/>
<dbReference type="RefSeq" id="WP_092678930.1">
    <property type="nucleotide sequence ID" value="NZ_FOXS01000011.1"/>
</dbReference>